<keyword evidence="2" id="KW-1133">Transmembrane helix</keyword>
<dbReference type="PANTHER" id="PTHR35007">
    <property type="entry name" value="INTEGRAL MEMBRANE PROTEIN-RELATED"/>
    <property type="match status" value="1"/>
</dbReference>
<feature type="compositionally biased region" description="Low complexity" evidence="1">
    <location>
        <begin position="357"/>
        <end position="367"/>
    </location>
</feature>
<feature type="transmembrane region" description="Helical" evidence="2">
    <location>
        <begin position="192"/>
        <end position="210"/>
    </location>
</feature>
<dbReference type="AlphaFoldDB" id="A0A087BDH5"/>
<dbReference type="STRING" id="78345.BMERY_0572"/>
<sequence>MYTPHVISIIIAVGAFMACFLPRALLTHVERAGPSRIPVTATNGDTCTATGIASVIAAIIARTASGGNVRDAFREQYGMEFATSTITPARAAATLRRHATTDETEQDIVRIARQLASACLLSERLGCGAAHCLQSVSDSYRRDCRARDLRREAFAAPKATIVLLSVLPLATVGLGEFMGARPLAFLFGSARGAIFLFLGLAWYAIGLLWIRQLFARFATHGHDDQPLPLLLEMIGAALSQGAPIPTALSAVGQTVGGRLATVLREAGAALLRQSTWHEAWVGACATLDEDDNRDKNGDGTTAGIGGLGGFGSFGSLDAIGDTRGTGSGTADSDINAQAHETAAGETATRTTTRKTASKSATGKTATEAGSTIERNAILIADCLEDAWVHGSSPMERLRLAVEECESTERSAIEQAAARLSVQLLAPTGLCFLPSFILIGIIPAIASFAA</sequence>
<dbReference type="RefSeq" id="WP_051915271.1">
    <property type="nucleotide sequence ID" value="NZ_JGZC01000010.1"/>
</dbReference>
<proteinExistence type="predicted"/>
<dbReference type="Proteomes" id="UP000029060">
    <property type="component" value="Unassembled WGS sequence"/>
</dbReference>
<organism evidence="3 4">
    <name type="scientific">Bifidobacterium merycicum</name>
    <dbReference type="NCBI Taxonomy" id="78345"/>
    <lineage>
        <taxon>Bacteria</taxon>
        <taxon>Bacillati</taxon>
        <taxon>Actinomycetota</taxon>
        <taxon>Actinomycetes</taxon>
        <taxon>Bifidobacteriales</taxon>
        <taxon>Bifidobacteriaceae</taxon>
        <taxon>Bifidobacterium</taxon>
    </lineage>
</organism>
<dbReference type="eggNOG" id="COG4965">
    <property type="taxonomic scope" value="Bacteria"/>
</dbReference>
<evidence type="ECO:0000256" key="2">
    <source>
        <dbReference type="SAM" id="Phobius"/>
    </source>
</evidence>
<feature type="transmembrane region" description="Helical" evidence="2">
    <location>
        <begin position="6"/>
        <end position="26"/>
    </location>
</feature>
<feature type="compositionally biased region" description="Low complexity" evidence="1">
    <location>
        <begin position="340"/>
        <end position="350"/>
    </location>
</feature>
<evidence type="ECO:0000313" key="3">
    <source>
        <dbReference type="EMBL" id="KFI69075.1"/>
    </source>
</evidence>
<protein>
    <submittedName>
        <fullName evidence="3">Flp pilus assembly protein</fullName>
    </submittedName>
</protein>
<evidence type="ECO:0000313" key="4">
    <source>
        <dbReference type="Proteomes" id="UP000029060"/>
    </source>
</evidence>
<dbReference type="EMBL" id="JGZC01000010">
    <property type="protein sequence ID" value="KFI69075.1"/>
    <property type="molecule type" value="Genomic_DNA"/>
</dbReference>
<gene>
    <name evidence="3" type="ORF">BMERY_0572</name>
</gene>
<feature type="region of interest" description="Disordered" evidence="1">
    <location>
        <begin position="340"/>
        <end position="367"/>
    </location>
</feature>
<reference evidence="3 4" key="1">
    <citation type="submission" date="2014-03" db="EMBL/GenBank/DDBJ databases">
        <title>Genomics of Bifidobacteria.</title>
        <authorList>
            <person name="Ventura M."/>
            <person name="Milani C."/>
            <person name="Lugli G.A."/>
        </authorList>
    </citation>
    <scope>NUCLEOTIDE SEQUENCE [LARGE SCALE GENOMIC DNA]</scope>
    <source>
        <strain evidence="3 4">LMG 11341</strain>
    </source>
</reference>
<dbReference type="OrthoDB" id="3239585at2"/>
<dbReference type="PANTHER" id="PTHR35007:SF4">
    <property type="entry name" value="CONSERVED TRANSMEMBRANE PROTEIN-RELATED"/>
    <property type="match status" value="1"/>
</dbReference>
<evidence type="ECO:0000256" key="1">
    <source>
        <dbReference type="SAM" id="MobiDB-lite"/>
    </source>
</evidence>
<feature type="transmembrane region" description="Helical" evidence="2">
    <location>
        <begin position="423"/>
        <end position="448"/>
    </location>
</feature>
<name>A0A087BDH5_9BIFI</name>
<feature type="transmembrane region" description="Helical" evidence="2">
    <location>
        <begin position="159"/>
        <end position="180"/>
    </location>
</feature>
<keyword evidence="2" id="KW-0472">Membrane</keyword>
<keyword evidence="4" id="KW-1185">Reference proteome</keyword>
<accession>A0A087BDH5</accession>
<keyword evidence="2" id="KW-0812">Transmembrane</keyword>
<comment type="caution">
    <text evidence="3">The sequence shown here is derived from an EMBL/GenBank/DDBJ whole genome shotgun (WGS) entry which is preliminary data.</text>
</comment>